<dbReference type="Pfam" id="PF09992">
    <property type="entry name" value="NAGPA"/>
    <property type="match status" value="1"/>
</dbReference>
<dbReference type="AlphaFoldDB" id="A0A645GVH2"/>
<proteinExistence type="predicted"/>
<protein>
    <recommendedName>
        <fullName evidence="1">Phosphodiester glycosidase domain-containing protein</fullName>
    </recommendedName>
</protein>
<comment type="caution">
    <text evidence="2">The sequence shown here is derived from an EMBL/GenBank/DDBJ whole genome shotgun (WGS) entry which is preliminary data.</text>
</comment>
<dbReference type="PANTHER" id="PTHR40446">
    <property type="entry name" value="N-ACETYLGLUCOSAMINE-1-PHOSPHODIESTER ALPHA-N-ACETYLGLUCOSAMINIDASE"/>
    <property type="match status" value="1"/>
</dbReference>
<gene>
    <name evidence="2" type="ORF">SDC9_177719</name>
</gene>
<organism evidence="2">
    <name type="scientific">bioreactor metagenome</name>
    <dbReference type="NCBI Taxonomy" id="1076179"/>
    <lineage>
        <taxon>unclassified sequences</taxon>
        <taxon>metagenomes</taxon>
        <taxon>ecological metagenomes</taxon>
    </lineage>
</organism>
<dbReference type="PANTHER" id="PTHR40446:SF2">
    <property type="entry name" value="N-ACETYLGLUCOSAMINE-1-PHOSPHODIESTER ALPHA-N-ACETYLGLUCOSAMINIDASE"/>
    <property type="match status" value="1"/>
</dbReference>
<dbReference type="InterPro" id="IPR018711">
    <property type="entry name" value="NAGPA"/>
</dbReference>
<evidence type="ECO:0000259" key="1">
    <source>
        <dbReference type="Pfam" id="PF09992"/>
    </source>
</evidence>
<dbReference type="EMBL" id="VSSQ01081307">
    <property type="protein sequence ID" value="MPN30256.1"/>
    <property type="molecule type" value="Genomic_DNA"/>
</dbReference>
<reference evidence="2" key="1">
    <citation type="submission" date="2019-08" db="EMBL/GenBank/DDBJ databases">
        <authorList>
            <person name="Kucharzyk K."/>
            <person name="Murdoch R.W."/>
            <person name="Higgins S."/>
            <person name="Loffler F."/>
        </authorList>
    </citation>
    <scope>NUCLEOTIDE SEQUENCE</scope>
</reference>
<name>A0A645GVH2_9ZZZZ</name>
<evidence type="ECO:0000313" key="2">
    <source>
        <dbReference type="EMBL" id="MPN30256.1"/>
    </source>
</evidence>
<accession>A0A645GVH2</accession>
<sequence length="138" mass="14864">MGNFSIVSESQTEFSELDTANIAQILSFGPALIQNGKILVDETSEVMQSKASNPRTAIGQIEPLHYIVIVSDGRTSDSEGLSLYELAELFAERGCATAYNLDGGGSSTMYFNGGLINQPTDGRKQGERDVSDIVYIGY</sequence>
<feature type="domain" description="Phosphodiester glycosidase" evidence="1">
    <location>
        <begin position="13"/>
        <end position="136"/>
    </location>
</feature>